<evidence type="ECO:0000256" key="3">
    <source>
        <dbReference type="ARBA" id="ARBA00013190"/>
    </source>
</evidence>
<dbReference type="PROSITE" id="PS00059">
    <property type="entry name" value="ADH_ZINC"/>
    <property type="match status" value="1"/>
</dbReference>
<dbReference type="EMBL" id="JAMTCJ010000003">
    <property type="protein sequence ID" value="MCP2177071.1"/>
    <property type="molecule type" value="Genomic_DNA"/>
</dbReference>
<evidence type="ECO:0000256" key="10">
    <source>
        <dbReference type="RuleBase" id="RU361277"/>
    </source>
</evidence>
<dbReference type="PANTHER" id="PTHR43880">
    <property type="entry name" value="ALCOHOL DEHYDROGENASE"/>
    <property type="match status" value="1"/>
</dbReference>
<proteinExistence type="inferred from homology"/>
<dbReference type="CDD" id="cd08279">
    <property type="entry name" value="Zn_ADH_class_III"/>
    <property type="match status" value="1"/>
</dbReference>
<evidence type="ECO:0000256" key="5">
    <source>
        <dbReference type="ARBA" id="ARBA00022833"/>
    </source>
</evidence>
<dbReference type="SUPFAM" id="SSF51735">
    <property type="entry name" value="NAD(P)-binding Rossmann-fold domains"/>
    <property type="match status" value="1"/>
</dbReference>
<dbReference type="InterPro" id="IPR023921">
    <property type="entry name" value="ADH_Zn_actinomycetes"/>
</dbReference>
<evidence type="ECO:0000313" key="12">
    <source>
        <dbReference type="EMBL" id="MCP2177071.1"/>
    </source>
</evidence>
<dbReference type="Gene3D" id="3.40.50.720">
    <property type="entry name" value="NAD(P)-binding Rossmann-like Domain"/>
    <property type="match status" value="1"/>
</dbReference>
<name>A0ABT1HH67_9NOCA</name>
<keyword evidence="6" id="KW-0560">Oxidoreductase</keyword>
<dbReference type="RefSeq" id="WP_253662047.1">
    <property type="nucleotide sequence ID" value="NZ_BAAAJQ010000001.1"/>
</dbReference>
<evidence type="ECO:0000256" key="2">
    <source>
        <dbReference type="ARBA" id="ARBA00008072"/>
    </source>
</evidence>
<dbReference type="InterPro" id="IPR036291">
    <property type="entry name" value="NAD(P)-bd_dom_sf"/>
</dbReference>
<evidence type="ECO:0000256" key="6">
    <source>
        <dbReference type="ARBA" id="ARBA00023002"/>
    </source>
</evidence>
<dbReference type="NCBIfam" id="TIGR03989">
    <property type="entry name" value="Rxyl_3153"/>
    <property type="match status" value="1"/>
</dbReference>
<evidence type="ECO:0000259" key="11">
    <source>
        <dbReference type="SMART" id="SM00829"/>
    </source>
</evidence>
<dbReference type="Proteomes" id="UP001206895">
    <property type="component" value="Unassembled WGS sequence"/>
</dbReference>
<evidence type="ECO:0000256" key="9">
    <source>
        <dbReference type="ARBA" id="ARBA00049243"/>
    </source>
</evidence>
<comment type="cofactor">
    <cofactor evidence="1 10">
        <name>Zn(2+)</name>
        <dbReference type="ChEBI" id="CHEBI:29105"/>
    </cofactor>
</comment>
<keyword evidence="7" id="KW-0520">NAD</keyword>
<dbReference type="Pfam" id="PF08240">
    <property type="entry name" value="ADH_N"/>
    <property type="match status" value="1"/>
</dbReference>
<comment type="caution">
    <text evidence="12">The sequence shown here is derived from an EMBL/GenBank/DDBJ whole genome shotgun (WGS) entry which is preliminary data.</text>
</comment>
<reference evidence="12 13" key="1">
    <citation type="submission" date="2022-06" db="EMBL/GenBank/DDBJ databases">
        <title>Genomic Encyclopedia of Archaeal and Bacterial Type Strains, Phase II (KMG-II): from individual species to whole genera.</title>
        <authorList>
            <person name="Goeker M."/>
        </authorList>
    </citation>
    <scope>NUCLEOTIDE SEQUENCE [LARGE SCALE GENOMIC DNA]</scope>
    <source>
        <strain evidence="12 13">DSM 44693</strain>
    </source>
</reference>
<sequence length="387" mass="41017">MKTKGALLRNFNEPWAIEEIEIGDPRASEVKIRMEAAGMCHSDHHLVTGGIPMAGFPVLGGHEGAGVVEAVGEGVTDFAVGDHVVLSFIPSCGKCPSCRSGLSNLCDFGAMLLQGEAVSDHTFRVHTAAGEDVYPMTLLGTFSPYMVVHETSVVKIDPSIPFEVACLVGCGVPTGFGSATHSANVQVGEDVAIVGCGGVGISALQGAVISGARYVFAIDPVEWKREQAMKFGATHAFSSVEEAAMSIAEVTEGAMAKKVIVTVGEVHGKDVDLWMGITSKAGTCVLTGMGSMMETDVTLNLAMLTLLQKNLQGTIFGGSSPKLDIPLLLSLYKSGKLNLDDMVTRQYKLEQINEGYQDMLDGKNIRGVIRFTDEDRQIVSDEDRAGS</sequence>
<evidence type="ECO:0000256" key="1">
    <source>
        <dbReference type="ARBA" id="ARBA00001947"/>
    </source>
</evidence>
<evidence type="ECO:0000256" key="4">
    <source>
        <dbReference type="ARBA" id="ARBA00022723"/>
    </source>
</evidence>
<evidence type="ECO:0000256" key="8">
    <source>
        <dbReference type="ARBA" id="ARBA00049164"/>
    </source>
</evidence>
<evidence type="ECO:0000256" key="7">
    <source>
        <dbReference type="ARBA" id="ARBA00023027"/>
    </source>
</evidence>
<dbReference type="InterPro" id="IPR002328">
    <property type="entry name" value="ADH_Zn_CS"/>
</dbReference>
<keyword evidence="4 10" id="KW-0479">Metal-binding</keyword>
<dbReference type="InterPro" id="IPR013154">
    <property type="entry name" value="ADH-like_N"/>
</dbReference>
<keyword evidence="5 10" id="KW-0862">Zinc</keyword>
<comment type="catalytic activity">
    <reaction evidence="8">
        <text>a secondary alcohol + NAD(+) = a ketone + NADH + H(+)</text>
        <dbReference type="Rhea" id="RHEA:10740"/>
        <dbReference type="ChEBI" id="CHEBI:15378"/>
        <dbReference type="ChEBI" id="CHEBI:17087"/>
        <dbReference type="ChEBI" id="CHEBI:35681"/>
        <dbReference type="ChEBI" id="CHEBI:57540"/>
        <dbReference type="ChEBI" id="CHEBI:57945"/>
        <dbReference type="EC" id="1.1.1.1"/>
    </reaction>
</comment>
<comment type="similarity">
    <text evidence="2 10">Belongs to the zinc-containing alcohol dehydrogenase family.</text>
</comment>
<dbReference type="SMART" id="SM00829">
    <property type="entry name" value="PKS_ER"/>
    <property type="match status" value="1"/>
</dbReference>
<protein>
    <recommendedName>
        <fullName evidence="3">alcohol dehydrogenase</fullName>
        <ecNumber evidence="3">1.1.1.1</ecNumber>
    </recommendedName>
</protein>
<dbReference type="EC" id="1.1.1.1" evidence="3"/>
<dbReference type="Pfam" id="PF00107">
    <property type="entry name" value="ADH_zinc_N"/>
    <property type="match status" value="1"/>
</dbReference>
<accession>A0ABT1HH67</accession>
<dbReference type="Gene3D" id="3.90.180.10">
    <property type="entry name" value="Medium-chain alcohol dehydrogenases, catalytic domain"/>
    <property type="match status" value="1"/>
</dbReference>
<comment type="catalytic activity">
    <reaction evidence="9">
        <text>a primary alcohol + NAD(+) = an aldehyde + NADH + H(+)</text>
        <dbReference type="Rhea" id="RHEA:10736"/>
        <dbReference type="ChEBI" id="CHEBI:15378"/>
        <dbReference type="ChEBI" id="CHEBI:15734"/>
        <dbReference type="ChEBI" id="CHEBI:17478"/>
        <dbReference type="ChEBI" id="CHEBI:57540"/>
        <dbReference type="ChEBI" id="CHEBI:57945"/>
        <dbReference type="EC" id="1.1.1.1"/>
    </reaction>
</comment>
<dbReference type="SUPFAM" id="SSF50129">
    <property type="entry name" value="GroES-like"/>
    <property type="match status" value="2"/>
</dbReference>
<dbReference type="InterPro" id="IPR020843">
    <property type="entry name" value="ER"/>
</dbReference>
<dbReference type="PANTHER" id="PTHR43880:SF12">
    <property type="entry name" value="ALCOHOL DEHYDROGENASE CLASS-3"/>
    <property type="match status" value="1"/>
</dbReference>
<organism evidence="12 13">
    <name type="scientific">Williamsia maris</name>
    <dbReference type="NCBI Taxonomy" id="72806"/>
    <lineage>
        <taxon>Bacteria</taxon>
        <taxon>Bacillati</taxon>
        <taxon>Actinomycetota</taxon>
        <taxon>Actinomycetes</taxon>
        <taxon>Mycobacteriales</taxon>
        <taxon>Nocardiaceae</taxon>
        <taxon>Williamsia</taxon>
    </lineage>
</organism>
<dbReference type="InterPro" id="IPR013149">
    <property type="entry name" value="ADH-like_C"/>
</dbReference>
<feature type="domain" description="Enoyl reductase (ER)" evidence="11">
    <location>
        <begin position="6"/>
        <end position="369"/>
    </location>
</feature>
<dbReference type="InterPro" id="IPR011032">
    <property type="entry name" value="GroES-like_sf"/>
</dbReference>
<gene>
    <name evidence="12" type="ORF">LX13_002899</name>
</gene>
<keyword evidence="13" id="KW-1185">Reference proteome</keyword>
<evidence type="ECO:0000313" key="13">
    <source>
        <dbReference type="Proteomes" id="UP001206895"/>
    </source>
</evidence>